<evidence type="ECO:0008006" key="3">
    <source>
        <dbReference type="Google" id="ProtNLM"/>
    </source>
</evidence>
<dbReference type="Proteomes" id="UP000230000">
    <property type="component" value="Unassembled WGS sequence"/>
</dbReference>
<comment type="caution">
    <text evidence="1">The sequence shown here is derived from an EMBL/GenBank/DDBJ whole genome shotgun (WGS) entry which is preliminary data.</text>
</comment>
<reference evidence="1 2" key="1">
    <citation type="submission" date="2017-11" db="EMBL/GenBank/DDBJ databases">
        <title>Genomic Encyclopedia of Archaeal and Bacterial Type Strains, Phase II (KMG-II): From Individual Species to Whole Genera.</title>
        <authorList>
            <person name="Goeker M."/>
        </authorList>
    </citation>
    <scope>NUCLEOTIDE SEQUENCE [LARGE SCALE GENOMIC DNA]</scope>
    <source>
        <strain evidence="1 2">DSM 27268</strain>
    </source>
</reference>
<evidence type="ECO:0000313" key="2">
    <source>
        <dbReference type="Proteomes" id="UP000230000"/>
    </source>
</evidence>
<dbReference type="AlphaFoldDB" id="A0A2M9CRK2"/>
<dbReference type="OrthoDB" id="849076at2"/>
<dbReference type="EMBL" id="PGFG01000001">
    <property type="protein sequence ID" value="PJJ74517.1"/>
    <property type="molecule type" value="Genomic_DNA"/>
</dbReference>
<accession>A0A2M9CRK2</accession>
<sequence>MSAILSFLRGLLQPLPRGLCGVVVFLLIGACQTGSRQSLSTETPTDTVWMRGLKFVPDTLYLLGETRVVFVNQDMVVHNVKSLDSSWGSPNLPTDSTWSHLIQQSTPYQCTLHPTMKGWIVITDNTSKQK</sequence>
<proteinExistence type="predicted"/>
<organism evidence="1 2">
    <name type="scientific">Thermoflavifilum aggregans</name>
    <dbReference type="NCBI Taxonomy" id="454188"/>
    <lineage>
        <taxon>Bacteria</taxon>
        <taxon>Pseudomonadati</taxon>
        <taxon>Bacteroidota</taxon>
        <taxon>Chitinophagia</taxon>
        <taxon>Chitinophagales</taxon>
        <taxon>Chitinophagaceae</taxon>
        <taxon>Thermoflavifilum</taxon>
    </lineage>
</organism>
<dbReference type="SUPFAM" id="SSF49503">
    <property type="entry name" value="Cupredoxins"/>
    <property type="match status" value="1"/>
</dbReference>
<protein>
    <recommendedName>
        <fullName evidence="3">Plastocyanin</fullName>
    </recommendedName>
</protein>
<gene>
    <name evidence="1" type="ORF">BXY57_0075</name>
</gene>
<name>A0A2M9CRK2_9BACT</name>
<dbReference type="Gene3D" id="2.60.40.420">
    <property type="entry name" value="Cupredoxins - blue copper proteins"/>
    <property type="match status" value="1"/>
</dbReference>
<dbReference type="InterPro" id="IPR008972">
    <property type="entry name" value="Cupredoxin"/>
</dbReference>
<evidence type="ECO:0000313" key="1">
    <source>
        <dbReference type="EMBL" id="PJJ74517.1"/>
    </source>
</evidence>
<keyword evidence="2" id="KW-1185">Reference proteome</keyword>
<dbReference type="RefSeq" id="WP_100313234.1">
    <property type="nucleotide sequence ID" value="NZ_PGFG01000001.1"/>
</dbReference>